<evidence type="ECO:0000313" key="3">
    <source>
        <dbReference type="Proteomes" id="UP000887458"/>
    </source>
</evidence>
<organism evidence="2 3">
    <name type="scientific">Dermatophagoides pteronyssinus</name>
    <name type="common">European house dust mite</name>
    <dbReference type="NCBI Taxonomy" id="6956"/>
    <lineage>
        <taxon>Eukaryota</taxon>
        <taxon>Metazoa</taxon>
        <taxon>Ecdysozoa</taxon>
        <taxon>Arthropoda</taxon>
        <taxon>Chelicerata</taxon>
        <taxon>Arachnida</taxon>
        <taxon>Acari</taxon>
        <taxon>Acariformes</taxon>
        <taxon>Sarcoptiformes</taxon>
        <taxon>Astigmata</taxon>
        <taxon>Psoroptidia</taxon>
        <taxon>Analgoidea</taxon>
        <taxon>Pyroglyphidae</taxon>
        <taxon>Dermatophagoidinae</taxon>
        <taxon>Dermatophagoides</taxon>
    </lineage>
</organism>
<accession>A0ABQ8IUK7</accession>
<proteinExistence type="predicted"/>
<dbReference type="Proteomes" id="UP000887458">
    <property type="component" value="Unassembled WGS sequence"/>
</dbReference>
<evidence type="ECO:0000256" key="1">
    <source>
        <dbReference type="SAM" id="Phobius"/>
    </source>
</evidence>
<keyword evidence="1" id="KW-0472">Membrane</keyword>
<feature type="transmembrane region" description="Helical" evidence="1">
    <location>
        <begin position="12"/>
        <end position="36"/>
    </location>
</feature>
<sequence>MERPPGFLIKKTAIICYTSISIIIALVLFVCVVVSYDDLDDVLQKAHEQHPEIPVVYAKRMVFLYISSMCGIQIAFSLIGLLGALDECYALSVIYLALTFLDLMSSIALTAFHPFLGLHVAANVIVLLISCSFIKDLPLSTFVTVVVSDDELAKKVHEQHPEIPVEYAKRTLIIVTSVMCSIAIAFSFIGMFGALQESYALSVIYLTLTFIDFMTTMTMTDFRLFFWINVTVHVIVLFILASFIMDLRNLMKRQHSINPLDSVESSAHRAYLYQSITCFCSFIL</sequence>
<keyword evidence="3" id="KW-1185">Reference proteome</keyword>
<feature type="transmembrane region" description="Helical" evidence="1">
    <location>
        <begin position="115"/>
        <end position="134"/>
    </location>
</feature>
<comment type="caution">
    <text evidence="2">The sequence shown here is derived from an EMBL/GenBank/DDBJ whole genome shotgun (WGS) entry which is preliminary data.</text>
</comment>
<protein>
    <submittedName>
        <fullName evidence="2">Uncharacterized protein</fullName>
    </submittedName>
</protein>
<evidence type="ECO:0000313" key="2">
    <source>
        <dbReference type="EMBL" id="KAH9413927.1"/>
    </source>
</evidence>
<reference evidence="2 3" key="2">
    <citation type="journal article" date="2022" name="Mol. Biol. Evol.">
        <title>Comparative Genomics Reveals Insights into the Divergent Evolution of Astigmatic Mites and Household Pest Adaptations.</title>
        <authorList>
            <person name="Xiong Q."/>
            <person name="Wan A.T."/>
            <person name="Liu X."/>
            <person name="Fung C.S."/>
            <person name="Xiao X."/>
            <person name="Malainual N."/>
            <person name="Hou J."/>
            <person name="Wang L."/>
            <person name="Wang M."/>
            <person name="Yang K.Y."/>
            <person name="Cui Y."/>
            <person name="Leung E.L."/>
            <person name="Nong W."/>
            <person name="Shin S.K."/>
            <person name="Au S.W."/>
            <person name="Jeong K.Y."/>
            <person name="Chew F.T."/>
            <person name="Hui J.H."/>
            <person name="Leung T.F."/>
            <person name="Tungtrongchitr A."/>
            <person name="Zhong N."/>
            <person name="Liu Z."/>
            <person name="Tsui S.K."/>
        </authorList>
    </citation>
    <scope>NUCLEOTIDE SEQUENCE [LARGE SCALE GENOMIC DNA]</scope>
    <source>
        <strain evidence="2">Derp</strain>
    </source>
</reference>
<keyword evidence="1" id="KW-0812">Transmembrane</keyword>
<feature type="transmembrane region" description="Helical" evidence="1">
    <location>
        <begin position="62"/>
        <end position="82"/>
    </location>
</feature>
<feature type="transmembrane region" description="Helical" evidence="1">
    <location>
        <begin position="172"/>
        <end position="193"/>
    </location>
</feature>
<dbReference type="EMBL" id="NJHN03000117">
    <property type="protein sequence ID" value="KAH9413927.1"/>
    <property type="molecule type" value="Genomic_DNA"/>
</dbReference>
<gene>
    <name evidence="2" type="ORF">DERP_009526</name>
</gene>
<feature type="transmembrane region" description="Helical" evidence="1">
    <location>
        <begin position="89"/>
        <end position="109"/>
    </location>
</feature>
<feature type="transmembrane region" description="Helical" evidence="1">
    <location>
        <begin position="224"/>
        <end position="245"/>
    </location>
</feature>
<reference evidence="2 3" key="1">
    <citation type="journal article" date="2018" name="J. Allergy Clin. Immunol.">
        <title>High-quality assembly of Dermatophagoides pteronyssinus genome and transcriptome reveals a wide range of novel allergens.</title>
        <authorList>
            <person name="Liu X.Y."/>
            <person name="Yang K.Y."/>
            <person name="Wang M.Q."/>
            <person name="Kwok J.S."/>
            <person name="Zeng X."/>
            <person name="Yang Z."/>
            <person name="Xiao X.J."/>
            <person name="Lau C.P."/>
            <person name="Li Y."/>
            <person name="Huang Z.M."/>
            <person name="Ba J.G."/>
            <person name="Yim A.K."/>
            <person name="Ouyang C.Y."/>
            <person name="Ngai S.M."/>
            <person name="Chan T.F."/>
            <person name="Leung E.L."/>
            <person name="Liu L."/>
            <person name="Liu Z.G."/>
            <person name="Tsui S.K."/>
        </authorList>
    </citation>
    <scope>NUCLEOTIDE SEQUENCE [LARGE SCALE GENOMIC DNA]</scope>
    <source>
        <strain evidence="2">Derp</strain>
    </source>
</reference>
<keyword evidence="1" id="KW-1133">Transmembrane helix</keyword>
<name>A0ABQ8IUK7_DERPT</name>